<sequence length="230" mass="26114">MKQLLLSISVICFTNCFAQEPNPDLFQTWYLYSVMASDGTPAPYVVSEIEPTITPTLTILEDLTFYGTGACNTFNGTFNLPYPDNLETDQFSNTTDDCGIESHNNFENEYFDFIQLIGSGYYLSTEDNGMELKLNTPVFGQAVFKNFPLNITKFELHQIDIYPNPISSLIHLKSQNSHIIKIELFNSIGQTIKTIENNFDTIDLSDLSNGFYIMKIDSKFGTINKRIIKK</sequence>
<feature type="domain" description="DUF306" evidence="3">
    <location>
        <begin position="50"/>
        <end position="116"/>
    </location>
</feature>
<dbReference type="Pfam" id="PF18962">
    <property type="entry name" value="Por_Secre_tail"/>
    <property type="match status" value="1"/>
</dbReference>
<feature type="domain" description="Secretion system C-terminal sorting" evidence="4">
    <location>
        <begin position="161"/>
        <end position="228"/>
    </location>
</feature>
<proteinExistence type="predicted"/>
<dbReference type="InterPro" id="IPR026444">
    <property type="entry name" value="Secre_tail"/>
</dbReference>
<dbReference type="Proteomes" id="UP000625976">
    <property type="component" value="Unassembled WGS sequence"/>
</dbReference>
<feature type="signal peptide" evidence="2">
    <location>
        <begin position="1"/>
        <end position="18"/>
    </location>
</feature>
<dbReference type="Pfam" id="PF03724">
    <property type="entry name" value="META"/>
    <property type="match status" value="1"/>
</dbReference>
<reference evidence="5" key="2">
    <citation type="submission" date="2020-09" db="EMBL/GenBank/DDBJ databases">
        <authorList>
            <person name="Sun Q."/>
            <person name="Zhou Y."/>
        </authorList>
    </citation>
    <scope>NUCLEOTIDE SEQUENCE</scope>
    <source>
        <strain evidence="5">CGMCC 1.12751</strain>
    </source>
</reference>
<dbReference type="InterPro" id="IPR005184">
    <property type="entry name" value="DUF306_Meta_HslJ"/>
</dbReference>
<evidence type="ECO:0000313" key="6">
    <source>
        <dbReference type="Proteomes" id="UP000625976"/>
    </source>
</evidence>
<protein>
    <recommendedName>
        <fullName evidence="7">T9SS type A sorting domain-containing protein</fullName>
    </recommendedName>
</protein>
<keyword evidence="1 2" id="KW-0732">Signal</keyword>
<gene>
    <name evidence="5" type="ORF">GCM10010976_14680</name>
</gene>
<evidence type="ECO:0000313" key="5">
    <source>
        <dbReference type="EMBL" id="GGG44158.1"/>
    </source>
</evidence>
<organism evidence="5 6">
    <name type="scientific">Bizionia arctica</name>
    <dbReference type="NCBI Taxonomy" id="1495645"/>
    <lineage>
        <taxon>Bacteria</taxon>
        <taxon>Pseudomonadati</taxon>
        <taxon>Bacteroidota</taxon>
        <taxon>Flavobacteriia</taxon>
        <taxon>Flavobacteriales</taxon>
        <taxon>Flavobacteriaceae</taxon>
        <taxon>Bizionia</taxon>
    </lineage>
</organism>
<feature type="chain" id="PRO_5037687904" description="T9SS type A sorting domain-containing protein" evidence="2">
    <location>
        <begin position="19"/>
        <end position="230"/>
    </location>
</feature>
<dbReference type="RefSeq" id="WP_188463392.1">
    <property type="nucleotide sequence ID" value="NZ_BMFQ01000002.1"/>
</dbReference>
<evidence type="ECO:0000259" key="3">
    <source>
        <dbReference type="Pfam" id="PF03724"/>
    </source>
</evidence>
<evidence type="ECO:0000256" key="2">
    <source>
        <dbReference type="SAM" id="SignalP"/>
    </source>
</evidence>
<keyword evidence="6" id="KW-1185">Reference proteome</keyword>
<dbReference type="AlphaFoldDB" id="A0A917GG14"/>
<reference evidence="5" key="1">
    <citation type="journal article" date="2014" name="Int. J. Syst. Evol. Microbiol.">
        <title>Complete genome sequence of Corynebacterium casei LMG S-19264T (=DSM 44701T), isolated from a smear-ripened cheese.</title>
        <authorList>
            <consortium name="US DOE Joint Genome Institute (JGI-PGF)"/>
            <person name="Walter F."/>
            <person name="Albersmeier A."/>
            <person name="Kalinowski J."/>
            <person name="Ruckert C."/>
        </authorList>
    </citation>
    <scope>NUCLEOTIDE SEQUENCE</scope>
    <source>
        <strain evidence="5">CGMCC 1.12751</strain>
    </source>
</reference>
<dbReference type="NCBIfam" id="TIGR04183">
    <property type="entry name" value="Por_Secre_tail"/>
    <property type="match status" value="1"/>
</dbReference>
<evidence type="ECO:0000259" key="4">
    <source>
        <dbReference type="Pfam" id="PF18962"/>
    </source>
</evidence>
<accession>A0A917GG14</accession>
<evidence type="ECO:0000256" key="1">
    <source>
        <dbReference type="ARBA" id="ARBA00022729"/>
    </source>
</evidence>
<dbReference type="InterPro" id="IPR038670">
    <property type="entry name" value="HslJ-like_sf"/>
</dbReference>
<dbReference type="EMBL" id="BMFQ01000002">
    <property type="protein sequence ID" value="GGG44158.1"/>
    <property type="molecule type" value="Genomic_DNA"/>
</dbReference>
<dbReference type="Gene3D" id="2.40.128.270">
    <property type="match status" value="1"/>
</dbReference>
<evidence type="ECO:0008006" key="7">
    <source>
        <dbReference type="Google" id="ProtNLM"/>
    </source>
</evidence>
<comment type="caution">
    <text evidence="5">The sequence shown here is derived from an EMBL/GenBank/DDBJ whole genome shotgun (WGS) entry which is preliminary data.</text>
</comment>
<name>A0A917GG14_9FLAO</name>